<keyword evidence="2" id="KW-1185">Reference proteome</keyword>
<reference evidence="1 2" key="1">
    <citation type="submission" date="2016-10" db="EMBL/GenBank/DDBJ databases">
        <authorList>
            <person name="de Groot N.N."/>
        </authorList>
    </citation>
    <scope>NUCLEOTIDE SEQUENCE [LARGE SCALE GENOMIC DNA]</scope>
    <source>
        <strain evidence="1 2">Nm146</strain>
    </source>
</reference>
<gene>
    <name evidence="1" type="ORF">SAMN05421880_1541</name>
</gene>
<evidence type="ECO:0000313" key="2">
    <source>
        <dbReference type="Proteomes" id="UP000199561"/>
    </source>
</evidence>
<dbReference type="EMBL" id="FOUF01000054">
    <property type="protein sequence ID" value="SFM92041.1"/>
    <property type="molecule type" value="Genomic_DNA"/>
</dbReference>
<protein>
    <submittedName>
        <fullName evidence="1">Uncharacterized protein</fullName>
    </submittedName>
</protein>
<dbReference type="Proteomes" id="UP000199561">
    <property type="component" value="Unassembled WGS sequence"/>
</dbReference>
<organism evidence="1 2">
    <name type="scientific">Nitrosomonas nitrosa</name>
    <dbReference type="NCBI Taxonomy" id="52442"/>
    <lineage>
        <taxon>Bacteria</taxon>
        <taxon>Pseudomonadati</taxon>
        <taxon>Pseudomonadota</taxon>
        <taxon>Betaproteobacteria</taxon>
        <taxon>Nitrosomonadales</taxon>
        <taxon>Nitrosomonadaceae</taxon>
        <taxon>Nitrosomonas</taxon>
    </lineage>
</organism>
<proteinExistence type="predicted"/>
<name>A0A1I4USW6_9PROT</name>
<evidence type="ECO:0000313" key="1">
    <source>
        <dbReference type="EMBL" id="SFM92041.1"/>
    </source>
</evidence>
<dbReference type="AlphaFoldDB" id="A0A1I4USW6"/>
<feature type="non-terminal residue" evidence="1">
    <location>
        <position position="42"/>
    </location>
</feature>
<sequence length="42" mass="5085">MRHLLVKRQDRECTHTDSIPTFNRLTRSAEMETNQILDEIRE</sequence>
<accession>A0A1I4USW6</accession>